<reference evidence="1" key="1">
    <citation type="submission" date="2022-03" db="EMBL/GenBank/DDBJ databases">
        <title>Genomic analyses of argali, domestic sheep and their hybrids provide insights into chromosomal evolution, heterosis and genetic basis of agronomic traits.</title>
        <authorList>
            <person name="Li M."/>
        </authorList>
    </citation>
    <scope>NUCLEOTIDE SEQUENCE</scope>
    <source>
        <strain evidence="1">CAU-MHL-2022a</strain>
        <tissue evidence="1">Skin</tissue>
    </source>
</reference>
<feature type="non-terminal residue" evidence="1">
    <location>
        <position position="1"/>
    </location>
</feature>
<dbReference type="EMBL" id="JAKZEL010000001">
    <property type="protein sequence ID" value="KAI4549683.1"/>
    <property type="molecule type" value="Genomic_DNA"/>
</dbReference>
<sequence length="134" mass="14805">MTVPLLEYGLDLDLLKEKKAEVTVELWRKPESIEDICIPNPGFPPFLNTSPEPSAPGLQSRACLCNCPARRNKVLRVAGQSPIIVAFQHDLLSMEGEAFEMALKDGRALTFGDGVKPHQHSVAKRHELKCGSEQ</sequence>
<dbReference type="AlphaFoldDB" id="A0AAD4UNE9"/>
<name>A0AAD4UNE9_OVIAM</name>
<gene>
    <name evidence="1" type="ORF">MG293_002013</name>
</gene>
<organism evidence="1 2">
    <name type="scientific">Ovis ammon polii</name>
    <dbReference type="NCBI Taxonomy" id="230172"/>
    <lineage>
        <taxon>Eukaryota</taxon>
        <taxon>Metazoa</taxon>
        <taxon>Chordata</taxon>
        <taxon>Craniata</taxon>
        <taxon>Vertebrata</taxon>
        <taxon>Euteleostomi</taxon>
        <taxon>Mammalia</taxon>
        <taxon>Eutheria</taxon>
        <taxon>Laurasiatheria</taxon>
        <taxon>Artiodactyla</taxon>
        <taxon>Ruminantia</taxon>
        <taxon>Pecora</taxon>
        <taxon>Bovidae</taxon>
        <taxon>Caprinae</taxon>
        <taxon>Ovis</taxon>
    </lineage>
</organism>
<evidence type="ECO:0000313" key="1">
    <source>
        <dbReference type="EMBL" id="KAI4549683.1"/>
    </source>
</evidence>
<comment type="caution">
    <text evidence="1">The sequence shown here is derived from an EMBL/GenBank/DDBJ whole genome shotgun (WGS) entry which is preliminary data.</text>
</comment>
<keyword evidence="2" id="KW-1185">Reference proteome</keyword>
<evidence type="ECO:0000313" key="2">
    <source>
        <dbReference type="Proteomes" id="UP001214576"/>
    </source>
</evidence>
<proteinExistence type="predicted"/>
<dbReference type="Proteomes" id="UP001214576">
    <property type="component" value="Unassembled WGS sequence"/>
</dbReference>
<accession>A0AAD4UNE9</accession>
<protein>
    <submittedName>
        <fullName evidence="1">Uncharacterized protein</fullName>
    </submittedName>
</protein>